<dbReference type="InterPro" id="IPR011009">
    <property type="entry name" value="Kinase-like_dom_sf"/>
</dbReference>
<feature type="active site" description="Proton acceptor" evidence="16">
    <location>
        <position position="427"/>
    </location>
</feature>
<name>A0A1S3IT89_LINAN</name>
<dbReference type="InterPro" id="IPR017441">
    <property type="entry name" value="Protein_kinase_ATP_BS"/>
</dbReference>
<dbReference type="EC" id="2.7.10.1" evidence="2"/>
<dbReference type="InterPro" id="IPR036179">
    <property type="entry name" value="Ig-like_dom_sf"/>
</dbReference>
<keyword evidence="4" id="KW-0808">Transferase</keyword>
<feature type="binding site" evidence="19">
    <location>
        <position position="325"/>
    </location>
    <ligand>
        <name>ATP</name>
        <dbReference type="ChEBI" id="CHEBI:30616"/>
    </ligand>
</feature>
<evidence type="ECO:0000256" key="9">
    <source>
        <dbReference type="ARBA" id="ARBA00022989"/>
    </source>
</evidence>
<dbReference type="RefSeq" id="XP_013400754.1">
    <property type="nucleotide sequence ID" value="XM_013545300.2"/>
</dbReference>
<keyword evidence="12" id="KW-1015">Disulfide bond</keyword>
<keyword evidence="18" id="KW-0479">Metal-binding</keyword>
<evidence type="ECO:0000256" key="3">
    <source>
        <dbReference type="ARBA" id="ARBA00022553"/>
    </source>
</evidence>
<evidence type="ECO:0000256" key="2">
    <source>
        <dbReference type="ARBA" id="ARBA00011902"/>
    </source>
</evidence>
<dbReference type="InParanoid" id="A0A1S3IT89"/>
<sequence>MNVLHDSSGLVEIRCYAKLGKPRKTIELLPDATGVNNSTFDNCSEYGERKVNVTLKAEDDGKTFICRVENRSDSVTFIAAKIPRISLIIKSGNITHSSRVIRMAERSSVVLNCSSEGHPRPFYTWRFVSTASSREKTEMGSSLELKHSPSGGNGTWICQAYNSAVVHRPTASIRIEMLPVHRSPEMVTAFLPTSVILIIVCSVFASVGGIVIFIIRAWVRRTNYYESTAHEEVSLNPMTSIHGPDEEINNIQTDDEGEAENYLTPVPRRPILGASDTPVEQGVDRRDPPCRQVSIMEEIGSGHFSTVHRANLTTTTGQVVLVAAKLCRGGAYEKREFEREAEIMKTVSKHPNVVEYLGYAESSGTSVLLLEFATCGDLLHLLRNSRDVGCSLHPGSTKLSLTDLISFSLQVAKGMEHISKLNLLHRDLAARNVLMFDNRVCKISDFGLARNIAESRQYERQTSGPLPVRWMAPESLADNIYTTRSDVWSYGVLMWEIFALGRAPYAGFSGAQTLEFVIAGRTSQYLRRPSCCSPDIYRVMQRCWAVEPGARPNFRALAKTIFAISISTSHV</sequence>
<organism evidence="23 24">
    <name type="scientific">Lingula anatina</name>
    <name type="common">Brachiopod</name>
    <name type="synonym">Lingula unguis</name>
    <dbReference type="NCBI Taxonomy" id="7574"/>
    <lineage>
        <taxon>Eukaryota</taxon>
        <taxon>Metazoa</taxon>
        <taxon>Spiralia</taxon>
        <taxon>Lophotrochozoa</taxon>
        <taxon>Brachiopoda</taxon>
        <taxon>Linguliformea</taxon>
        <taxon>Lingulata</taxon>
        <taxon>Lingulida</taxon>
        <taxon>Linguloidea</taxon>
        <taxon>Lingulidae</taxon>
        <taxon>Lingula</taxon>
    </lineage>
</organism>
<feature type="binding site" evidence="18">
    <location>
        <position position="445"/>
    </location>
    <ligand>
        <name>Mg(2+)</name>
        <dbReference type="ChEBI" id="CHEBI:18420"/>
    </ligand>
</feature>
<dbReference type="PANTHER" id="PTHR24416:SF600">
    <property type="entry name" value="PDGF- AND VEGF-RECEPTOR RELATED, ISOFORM J"/>
    <property type="match status" value="1"/>
</dbReference>
<dbReference type="PROSITE" id="PS50835">
    <property type="entry name" value="IG_LIKE"/>
    <property type="match status" value="1"/>
</dbReference>
<dbReference type="FunFam" id="1.10.510.10:FF:000554">
    <property type="entry name" value="Predicted protein"/>
    <property type="match status" value="1"/>
</dbReference>
<evidence type="ECO:0000259" key="21">
    <source>
        <dbReference type="PROSITE" id="PS50011"/>
    </source>
</evidence>
<evidence type="ECO:0000313" key="23">
    <source>
        <dbReference type="Proteomes" id="UP000085678"/>
    </source>
</evidence>
<evidence type="ECO:0000256" key="19">
    <source>
        <dbReference type="PROSITE-ProRule" id="PRU10141"/>
    </source>
</evidence>
<dbReference type="Pfam" id="PF07714">
    <property type="entry name" value="PK_Tyr_Ser-Thr"/>
    <property type="match status" value="1"/>
</dbReference>
<evidence type="ECO:0000259" key="22">
    <source>
        <dbReference type="PROSITE" id="PS50835"/>
    </source>
</evidence>
<dbReference type="SUPFAM" id="SSF48726">
    <property type="entry name" value="Immunoglobulin"/>
    <property type="match status" value="1"/>
</dbReference>
<evidence type="ECO:0000256" key="16">
    <source>
        <dbReference type="PIRSR" id="PIRSR000615-1"/>
    </source>
</evidence>
<evidence type="ECO:0000256" key="15">
    <source>
        <dbReference type="ARBA" id="ARBA00051243"/>
    </source>
</evidence>
<dbReference type="Pfam" id="PF13927">
    <property type="entry name" value="Ig_3"/>
    <property type="match status" value="1"/>
</dbReference>
<dbReference type="PROSITE" id="PS00107">
    <property type="entry name" value="PROTEIN_KINASE_ATP"/>
    <property type="match status" value="1"/>
</dbReference>
<dbReference type="InterPro" id="IPR001245">
    <property type="entry name" value="Ser-Thr/Tyr_kinase_cat_dom"/>
</dbReference>
<keyword evidence="23" id="KW-1185">Reference proteome</keyword>
<feature type="transmembrane region" description="Helical" evidence="20">
    <location>
        <begin position="189"/>
        <end position="215"/>
    </location>
</feature>
<protein>
    <recommendedName>
        <fullName evidence="2">receptor protein-tyrosine kinase</fullName>
        <ecNumber evidence="2">2.7.10.1</ecNumber>
    </recommendedName>
</protein>
<evidence type="ECO:0000256" key="18">
    <source>
        <dbReference type="PIRSR" id="PIRSR000615-3"/>
    </source>
</evidence>
<evidence type="ECO:0000256" key="8">
    <source>
        <dbReference type="ARBA" id="ARBA00022840"/>
    </source>
</evidence>
<evidence type="ECO:0000256" key="20">
    <source>
        <dbReference type="SAM" id="Phobius"/>
    </source>
</evidence>
<evidence type="ECO:0000256" key="4">
    <source>
        <dbReference type="ARBA" id="ARBA00022679"/>
    </source>
</evidence>
<dbReference type="InterPro" id="IPR007110">
    <property type="entry name" value="Ig-like_dom"/>
</dbReference>
<dbReference type="CDD" id="cd00192">
    <property type="entry name" value="PTKc"/>
    <property type="match status" value="1"/>
</dbReference>
<keyword evidence="5 20" id="KW-0812">Transmembrane</keyword>
<keyword evidence="9 20" id="KW-1133">Transmembrane helix</keyword>
<dbReference type="InterPro" id="IPR013783">
    <property type="entry name" value="Ig-like_fold"/>
</dbReference>
<dbReference type="GO" id="GO:0046872">
    <property type="term" value="F:metal ion binding"/>
    <property type="evidence" value="ECO:0007669"/>
    <property type="project" value="UniProtKB-KW"/>
</dbReference>
<dbReference type="InterPro" id="IPR020635">
    <property type="entry name" value="Tyr_kinase_cat_dom"/>
</dbReference>
<gene>
    <name evidence="24" type="primary">LOC106166647</name>
</gene>
<keyword evidence="7" id="KW-0418">Kinase</keyword>
<dbReference type="AlphaFoldDB" id="A0A1S3IT89"/>
<dbReference type="KEGG" id="lak:106166647"/>
<keyword evidence="11" id="KW-0829">Tyrosine-protein kinase</keyword>
<dbReference type="PROSITE" id="PS50011">
    <property type="entry name" value="PROTEIN_KINASE_DOM"/>
    <property type="match status" value="1"/>
</dbReference>
<accession>A0A1S3IT89</accession>
<evidence type="ECO:0000256" key="11">
    <source>
        <dbReference type="ARBA" id="ARBA00023137"/>
    </source>
</evidence>
<evidence type="ECO:0000256" key="12">
    <source>
        <dbReference type="ARBA" id="ARBA00023157"/>
    </source>
</evidence>
<evidence type="ECO:0000256" key="17">
    <source>
        <dbReference type="PIRSR" id="PIRSR000615-2"/>
    </source>
</evidence>
<dbReference type="GO" id="GO:0005886">
    <property type="term" value="C:plasma membrane"/>
    <property type="evidence" value="ECO:0007669"/>
    <property type="project" value="TreeGrafter"/>
</dbReference>
<dbReference type="GeneID" id="106166647"/>
<keyword evidence="3" id="KW-0597">Phosphoprotein</keyword>
<evidence type="ECO:0000256" key="10">
    <source>
        <dbReference type="ARBA" id="ARBA00023136"/>
    </source>
</evidence>
<proteinExistence type="predicted"/>
<keyword evidence="10 20" id="KW-0472">Membrane</keyword>
<dbReference type="OrthoDB" id="4062651at2759"/>
<keyword evidence="18" id="KW-0460">Magnesium</keyword>
<dbReference type="GO" id="GO:0043235">
    <property type="term" value="C:receptor complex"/>
    <property type="evidence" value="ECO:0007669"/>
    <property type="project" value="TreeGrafter"/>
</dbReference>
<dbReference type="InterPro" id="IPR000719">
    <property type="entry name" value="Prot_kinase_dom"/>
</dbReference>
<dbReference type="PROSITE" id="PS00109">
    <property type="entry name" value="PROTEIN_KINASE_TYR"/>
    <property type="match status" value="1"/>
</dbReference>
<evidence type="ECO:0000256" key="13">
    <source>
        <dbReference type="ARBA" id="ARBA00023170"/>
    </source>
</evidence>
<dbReference type="Gene3D" id="1.10.510.10">
    <property type="entry name" value="Transferase(Phosphotransferase) domain 1"/>
    <property type="match status" value="1"/>
</dbReference>
<dbReference type="STRING" id="7574.A0A1S3IT89"/>
<feature type="binding site" evidence="18">
    <location>
        <position position="432"/>
    </location>
    <ligand>
        <name>Mg(2+)</name>
        <dbReference type="ChEBI" id="CHEBI:18420"/>
    </ligand>
</feature>
<dbReference type="GO" id="GO:0007169">
    <property type="term" value="P:cell surface receptor protein tyrosine kinase signaling pathway"/>
    <property type="evidence" value="ECO:0007669"/>
    <property type="project" value="TreeGrafter"/>
</dbReference>
<evidence type="ECO:0000256" key="14">
    <source>
        <dbReference type="ARBA" id="ARBA00023180"/>
    </source>
</evidence>
<feature type="binding site" evidence="17">
    <location>
        <position position="431"/>
    </location>
    <ligand>
        <name>ATP</name>
        <dbReference type="ChEBI" id="CHEBI:30616"/>
    </ligand>
</feature>
<evidence type="ECO:0000256" key="5">
    <source>
        <dbReference type="ARBA" id="ARBA00022692"/>
    </source>
</evidence>
<feature type="domain" description="Protein kinase" evidence="21">
    <location>
        <begin position="293"/>
        <end position="563"/>
    </location>
</feature>
<dbReference type="GO" id="GO:0004714">
    <property type="term" value="F:transmembrane receptor protein tyrosine kinase activity"/>
    <property type="evidence" value="ECO:0007669"/>
    <property type="project" value="UniProtKB-EC"/>
</dbReference>
<keyword evidence="6 17" id="KW-0547">Nucleotide-binding</keyword>
<comment type="catalytic activity">
    <reaction evidence="15">
        <text>L-tyrosyl-[protein] + ATP = O-phospho-L-tyrosyl-[protein] + ADP + H(+)</text>
        <dbReference type="Rhea" id="RHEA:10596"/>
        <dbReference type="Rhea" id="RHEA-COMP:10136"/>
        <dbReference type="Rhea" id="RHEA-COMP:20101"/>
        <dbReference type="ChEBI" id="CHEBI:15378"/>
        <dbReference type="ChEBI" id="CHEBI:30616"/>
        <dbReference type="ChEBI" id="CHEBI:46858"/>
        <dbReference type="ChEBI" id="CHEBI:61978"/>
        <dbReference type="ChEBI" id="CHEBI:456216"/>
        <dbReference type="EC" id="2.7.10.1"/>
    </reaction>
</comment>
<evidence type="ECO:0000256" key="7">
    <source>
        <dbReference type="ARBA" id="ARBA00022777"/>
    </source>
</evidence>
<dbReference type="Gene3D" id="2.60.40.10">
    <property type="entry name" value="Immunoglobulins"/>
    <property type="match status" value="1"/>
</dbReference>
<dbReference type="GO" id="GO:0005524">
    <property type="term" value="F:ATP binding"/>
    <property type="evidence" value="ECO:0007669"/>
    <property type="project" value="UniProtKB-UniRule"/>
</dbReference>
<evidence type="ECO:0000256" key="1">
    <source>
        <dbReference type="ARBA" id="ARBA00004167"/>
    </source>
</evidence>
<evidence type="ECO:0000256" key="6">
    <source>
        <dbReference type="ARBA" id="ARBA00022741"/>
    </source>
</evidence>
<comment type="subcellular location">
    <subcellularLocation>
        <location evidence="1">Membrane</location>
        <topology evidence="1">Single-pass membrane protein</topology>
    </subcellularLocation>
</comment>
<keyword evidence="14" id="KW-0325">Glycoprotein</keyword>
<dbReference type="PRINTS" id="PR00109">
    <property type="entry name" value="TYRKINASE"/>
</dbReference>
<reference evidence="24" key="1">
    <citation type="submission" date="2025-08" db="UniProtKB">
        <authorList>
            <consortium name="RefSeq"/>
        </authorList>
    </citation>
    <scope>IDENTIFICATION</scope>
    <source>
        <tissue evidence="24">Gonads</tissue>
    </source>
</reference>
<evidence type="ECO:0000313" key="24">
    <source>
        <dbReference type="RefSeq" id="XP_013400754.1"/>
    </source>
</evidence>
<dbReference type="PIRSF" id="PIRSF000615">
    <property type="entry name" value="TyrPK_CSF1-R"/>
    <property type="match status" value="1"/>
</dbReference>
<dbReference type="InterPro" id="IPR008266">
    <property type="entry name" value="Tyr_kinase_AS"/>
</dbReference>
<dbReference type="SUPFAM" id="SSF56112">
    <property type="entry name" value="Protein kinase-like (PK-like)"/>
    <property type="match status" value="1"/>
</dbReference>
<keyword evidence="13" id="KW-0675">Receptor</keyword>
<dbReference type="Proteomes" id="UP000085678">
    <property type="component" value="Unplaced"/>
</dbReference>
<dbReference type="InterPro" id="IPR050122">
    <property type="entry name" value="RTK"/>
</dbReference>
<feature type="domain" description="Ig-like" evidence="22">
    <location>
        <begin position="83"/>
        <end position="174"/>
    </location>
</feature>
<keyword evidence="8 17" id="KW-0067">ATP-binding</keyword>
<dbReference type="PANTHER" id="PTHR24416">
    <property type="entry name" value="TYROSINE-PROTEIN KINASE RECEPTOR"/>
    <property type="match status" value="1"/>
</dbReference>
<dbReference type="SMART" id="SM00219">
    <property type="entry name" value="TyrKc"/>
    <property type="match status" value="1"/>
</dbReference>